<feature type="transmembrane region" description="Helical" evidence="5">
    <location>
        <begin position="101"/>
        <end position="122"/>
    </location>
</feature>
<dbReference type="GO" id="GO:0016020">
    <property type="term" value="C:membrane"/>
    <property type="evidence" value="ECO:0007669"/>
    <property type="project" value="UniProtKB-SubCell"/>
</dbReference>
<dbReference type="Pfam" id="PF03798">
    <property type="entry name" value="TRAM_LAG1_CLN8"/>
    <property type="match status" value="1"/>
</dbReference>
<evidence type="ECO:0000256" key="2">
    <source>
        <dbReference type="ARBA" id="ARBA00022692"/>
    </source>
</evidence>
<evidence type="ECO:0000256" key="4">
    <source>
        <dbReference type="ARBA" id="ARBA00023136"/>
    </source>
</evidence>
<protein>
    <recommendedName>
        <fullName evidence="6">TLC domain-containing protein</fullName>
    </recommendedName>
</protein>
<reference evidence="7" key="1">
    <citation type="submission" date="2020-11" db="EMBL/GenBank/DDBJ databases">
        <authorList>
            <person name="Tran Van P."/>
        </authorList>
    </citation>
    <scope>NUCLEOTIDE SEQUENCE</scope>
</reference>
<evidence type="ECO:0000259" key="6">
    <source>
        <dbReference type="Pfam" id="PF03798"/>
    </source>
</evidence>
<comment type="subcellular location">
    <subcellularLocation>
        <location evidence="1">Membrane</location>
        <topology evidence="1">Multi-pass membrane protein</topology>
    </subcellularLocation>
</comment>
<dbReference type="PANTHER" id="PTHR13439">
    <property type="entry name" value="CT120 PROTEIN"/>
    <property type="match status" value="1"/>
</dbReference>
<proteinExistence type="predicted"/>
<evidence type="ECO:0000256" key="3">
    <source>
        <dbReference type="ARBA" id="ARBA00022989"/>
    </source>
</evidence>
<keyword evidence="2 5" id="KW-0812">Transmembrane</keyword>
<keyword evidence="4 5" id="KW-0472">Membrane</keyword>
<sequence length="198" mass="22290">MPTVPDKWRLLAPADCALSKGVVALGNCVSSSSSIVLRDWVCGVHMVMYSEFSAFIPLYYLRGSLGDCVFGFVYLMELSTPFVSFRGILSKLKMKSSHLYVVNGLAMLVTFFFCRVVMFPYVCYLYSRLVGLTYWQVCEGPYLWMPWWQSLSLKSGIVDEQLMSRIGLVFSSVAQTAHTKLSSQNGFEFTLTILACLL</sequence>
<name>A0A7R9HKJ7_9NEOP</name>
<organism evidence="7">
    <name type="scientific">Timema monikensis</name>
    <dbReference type="NCBI Taxonomy" id="170555"/>
    <lineage>
        <taxon>Eukaryota</taxon>
        <taxon>Metazoa</taxon>
        <taxon>Ecdysozoa</taxon>
        <taxon>Arthropoda</taxon>
        <taxon>Hexapoda</taxon>
        <taxon>Insecta</taxon>
        <taxon>Pterygota</taxon>
        <taxon>Neoptera</taxon>
        <taxon>Polyneoptera</taxon>
        <taxon>Phasmatodea</taxon>
        <taxon>Timematodea</taxon>
        <taxon>Timematoidea</taxon>
        <taxon>Timematidae</taxon>
        <taxon>Timema</taxon>
    </lineage>
</organism>
<keyword evidence="3 5" id="KW-1133">Transmembrane helix</keyword>
<dbReference type="EMBL" id="OB793015">
    <property type="protein sequence ID" value="CAD7425735.1"/>
    <property type="molecule type" value="Genomic_DNA"/>
</dbReference>
<dbReference type="AlphaFoldDB" id="A0A7R9HKJ7"/>
<evidence type="ECO:0000256" key="5">
    <source>
        <dbReference type="SAM" id="Phobius"/>
    </source>
</evidence>
<dbReference type="InterPro" id="IPR050846">
    <property type="entry name" value="TLCD"/>
</dbReference>
<accession>A0A7R9HKJ7</accession>
<evidence type="ECO:0000313" key="7">
    <source>
        <dbReference type="EMBL" id="CAD7425735.1"/>
    </source>
</evidence>
<evidence type="ECO:0000256" key="1">
    <source>
        <dbReference type="ARBA" id="ARBA00004141"/>
    </source>
</evidence>
<gene>
    <name evidence="7" type="ORF">TMSB3V08_LOCUS2639</name>
</gene>
<dbReference type="GO" id="GO:0005783">
    <property type="term" value="C:endoplasmic reticulum"/>
    <property type="evidence" value="ECO:0007669"/>
    <property type="project" value="TreeGrafter"/>
</dbReference>
<dbReference type="GO" id="GO:0055088">
    <property type="term" value="P:lipid homeostasis"/>
    <property type="evidence" value="ECO:0007669"/>
    <property type="project" value="TreeGrafter"/>
</dbReference>
<dbReference type="InterPro" id="IPR006634">
    <property type="entry name" value="TLC-dom"/>
</dbReference>
<feature type="domain" description="TLC" evidence="6">
    <location>
        <begin position="54"/>
        <end position="146"/>
    </location>
</feature>
<dbReference type="PANTHER" id="PTHR13439:SF66">
    <property type="entry name" value="BCDNA.GH12326"/>
    <property type="match status" value="1"/>
</dbReference>